<keyword evidence="3" id="KW-0274">FAD</keyword>
<dbReference type="Gene3D" id="3.50.50.60">
    <property type="entry name" value="FAD/NAD(P)-binding domain"/>
    <property type="match status" value="1"/>
</dbReference>
<comment type="similarity">
    <text evidence="6">Belongs to the L2HGDH family.</text>
</comment>
<dbReference type="Gene3D" id="3.30.9.10">
    <property type="entry name" value="D-Amino Acid Oxidase, subunit A, domain 2"/>
    <property type="match status" value="1"/>
</dbReference>
<protein>
    <recommendedName>
        <fullName evidence="8">L-2-hydroxyglutarate dehydrogenase, mitochondrial</fullName>
        <ecNumber evidence="7">1.1.99.2</ecNumber>
    </recommendedName>
</protein>
<dbReference type="HOGENOM" id="CLU_024775_0_1_1"/>
<gene>
    <name evidence="10" type="primary">107368266</name>
</gene>
<dbReference type="EnsemblMetazoa" id="tetur26g01120.1">
    <property type="protein sequence ID" value="tetur26g01120.1"/>
    <property type="gene ID" value="tetur26g01120"/>
</dbReference>
<reference evidence="10" key="2">
    <citation type="submission" date="2015-06" db="UniProtKB">
        <authorList>
            <consortium name="EnsemblMetazoa"/>
        </authorList>
    </citation>
    <scope>IDENTIFICATION</scope>
</reference>
<evidence type="ECO:0000256" key="6">
    <source>
        <dbReference type="ARBA" id="ARBA00037941"/>
    </source>
</evidence>
<evidence type="ECO:0000256" key="8">
    <source>
        <dbReference type="ARBA" id="ARBA00041137"/>
    </source>
</evidence>
<dbReference type="GO" id="GO:0047545">
    <property type="term" value="F:(S)-2-hydroxyglutarate dehydrogenase activity"/>
    <property type="evidence" value="ECO:0007669"/>
    <property type="project" value="UniProtKB-EC"/>
</dbReference>
<evidence type="ECO:0000256" key="3">
    <source>
        <dbReference type="ARBA" id="ARBA00022827"/>
    </source>
</evidence>
<evidence type="ECO:0000256" key="1">
    <source>
        <dbReference type="ARBA" id="ARBA00001974"/>
    </source>
</evidence>
<dbReference type="PANTHER" id="PTHR43104">
    <property type="entry name" value="L-2-HYDROXYGLUTARATE DEHYDROGENASE, MITOCHONDRIAL"/>
    <property type="match status" value="1"/>
</dbReference>
<name>T1KXR7_TETUR</name>
<dbReference type="Pfam" id="PF01266">
    <property type="entry name" value="DAO"/>
    <property type="match status" value="1"/>
</dbReference>
<sequence length="446" mass="49452">MNLSSELLASKTIFSFFIARGQLFKLQQRLSSSGSSKTYDIALVGGGIIGVSTARLLSLKYRDFKIILLEKEKKLGVHQSGSNSGVIHSGIYYPPGSLKAKLCVEGSKKIYKYLKEKNIDYRRCGKLIVAVKNNELFRLEKLYERSLKNNVPGVEIIGPEGMTAIQPGVKGIRALWSPNTGIVDWGLVTQAFAQDFKSNGGQVKVNFEVQGFDMVEGDPPKVVISNKLSPEKIEARWVITAAGLFSDKVAQMTGSPVNPRIVPFRGEYLLLKGDKKNLIKTNIYPVPDPRLPFLGLHFTPRLDGNVWLGPNAVLATKREGYSYRDIDLRDMIDALTYPGLIKLSLKYLKEGAQEIYRSLNIDAQIKILQQYIPSIKKEDVVRGPTGVRAQALDENGNLVEDFVFDSGSGAFKDHVLHVRNAPSPGATSSLAIAEMIVQQMEKKFFK</sequence>
<accession>T1KXR7</accession>
<evidence type="ECO:0000256" key="4">
    <source>
        <dbReference type="ARBA" id="ARBA00023002"/>
    </source>
</evidence>
<dbReference type="InterPro" id="IPR006076">
    <property type="entry name" value="FAD-dep_OxRdtase"/>
</dbReference>
<dbReference type="PANTHER" id="PTHR43104:SF2">
    <property type="entry name" value="L-2-HYDROXYGLUTARATE DEHYDROGENASE, MITOCHONDRIAL"/>
    <property type="match status" value="1"/>
</dbReference>
<organism evidence="10 11">
    <name type="scientific">Tetranychus urticae</name>
    <name type="common">Two-spotted spider mite</name>
    <dbReference type="NCBI Taxonomy" id="32264"/>
    <lineage>
        <taxon>Eukaryota</taxon>
        <taxon>Metazoa</taxon>
        <taxon>Ecdysozoa</taxon>
        <taxon>Arthropoda</taxon>
        <taxon>Chelicerata</taxon>
        <taxon>Arachnida</taxon>
        <taxon>Acari</taxon>
        <taxon>Acariformes</taxon>
        <taxon>Trombidiformes</taxon>
        <taxon>Prostigmata</taxon>
        <taxon>Eleutherengona</taxon>
        <taxon>Raphignathae</taxon>
        <taxon>Tetranychoidea</taxon>
        <taxon>Tetranychidae</taxon>
        <taxon>Tetranychus</taxon>
    </lineage>
</organism>
<dbReference type="Proteomes" id="UP000015104">
    <property type="component" value="Unassembled WGS sequence"/>
</dbReference>
<comment type="catalytic activity">
    <reaction evidence="5">
        <text>(S)-2-hydroxyglutarate + A = 2-oxoglutarate + AH2</text>
        <dbReference type="Rhea" id="RHEA:21252"/>
        <dbReference type="ChEBI" id="CHEBI:13193"/>
        <dbReference type="ChEBI" id="CHEBI:16782"/>
        <dbReference type="ChEBI" id="CHEBI:16810"/>
        <dbReference type="ChEBI" id="CHEBI:17499"/>
        <dbReference type="EC" id="1.1.99.2"/>
    </reaction>
</comment>
<dbReference type="eggNOG" id="KOG2665">
    <property type="taxonomic scope" value="Eukaryota"/>
</dbReference>
<dbReference type="STRING" id="32264.T1KXR7"/>
<reference evidence="11" key="1">
    <citation type="submission" date="2011-08" db="EMBL/GenBank/DDBJ databases">
        <authorList>
            <person name="Rombauts S."/>
        </authorList>
    </citation>
    <scope>NUCLEOTIDE SEQUENCE</scope>
    <source>
        <strain evidence="11">London</strain>
    </source>
</reference>
<evidence type="ECO:0000256" key="5">
    <source>
        <dbReference type="ARBA" id="ARBA00036066"/>
    </source>
</evidence>
<comment type="cofactor">
    <cofactor evidence="1">
        <name>FAD</name>
        <dbReference type="ChEBI" id="CHEBI:57692"/>
    </cofactor>
</comment>
<evidence type="ECO:0000313" key="10">
    <source>
        <dbReference type="EnsemblMetazoa" id="tetur26g01120.1"/>
    </source>
</evidence>
<dbReference type="InterPro" id="IPR036188">
    <property type="entry name" value="FAD/NAD-bd_sf"/>
</dbReference>
<evidence type="ECO:0000256" key="2">
    <source>
        <dbReference type="ARBA" id="ARBA00022630"/>
    </source>
</evidence>
<feature type="domain" description="FAD dependent oxidoreductase" evidence="9">
    <location>
        <begin position="40"/>
        <end position="438"/>
    </location>
</feature>
<keyword evidence="11" id="KW-1185">Reference proteome</keyword>
<keyword evidence="4" id="KW-0560">Oxidoreductase</keyword>
<dbReference type="AlphaFoldDB" id="T1KXR7"/>
<keyword evidence="2" id="KW-0285">Flavoprotein</keyword>
<dbReference type="OrthoDB" id="498204at2759"/>
<dbReference type="OMA" id="GVHFTRM"/>
<dbReference type="EMBL" id="CAEY01000696">
    <property type="status" value="NOT_ANNOTATED_CDS"/>
    <property type="molecule type" value="Genomic_DNA"/>
</dbReference>
<dbReference type="KEGG" id="tut:107368266"/>
<evidence type="ECO:0000313" key="11">
    <source>
        <dbReference type="Proteomes" id="UP000015104"/>
    </source>
</evidence>
<evidence type="ECO:0000256" key="7">
    <source>
        <dbReference type="ARBA" id="ARBA00038878"/>
    </source>
</evidence>
<proteinExistence type="inferred from homology"/>
<dbReference type="EC" id="1.1.99.2" evidence="7"/>
<dbReference type="SUPFAM" id="SSF51905">
    <property type="entry name" value="FAD/NAD(P)-binding domain"/>
    <property type="match status" value="1"/>
</dbReference>
<evidence type="ECO:0000259" key="9">
    <source>
        <dbReference type="Pfam" id="PF01266"/>
    </source>
</evidence>
<dbReference type="NCBIfam" id="NF008726">
    <property type="entry name" value="PRK11728.1"/>
    <property type="match status" value="1"/>
</dbReference>